<dbReference type="SUPFAM" id="SSF46992">
    <property type="entry name" value="Ribosomal protein S20"/>
    <property type="match status" value="1"/>
</dbReference>
<dbReference type="NCBIfam" id="TIGR00029">
    <property type="entry name" value="S20"/>
    <property type="match status" value="1"/>
</dbReference>
<dbReference type="Pfam" id="PF01649">
    <property type="entry name" value="Ribosomal_S20p"/>
    <property type="match status" value="1"/>
</dbReference>
<keyword evidence="6 8" id="KW-0687">Ribonucleoprotein</keyword>
<dbReference type="GO" id="GO:0070181">
    <property type="term" value="F:small ribosomal subunit rRNA binding"/>
    <property type="evidence" value="ECO:0007669"/>
    <property type="project" value="TreeGrafter"/>
</dbReference>
<organism evidence="9 10">
    <name type="scientific">Alkalibaculum sporogenes</name>
    <dbReference type="NCBI Taxonomy" id="2655001"/>
    <lineage>
        <taxon>Bacteria</taxon>
        <taxon>Bacillati</taxon>
        <taxon>Bacillota</taxon>
        <taxon>Clostridia</taxon>
        <taxon>Eubacteriales</taxon>
        <taxon>Eubacteriaceae</taxon>
        <taxon>Alkalibaculum</taxon>
    </lineage>
</organism>
<evidence type="ECO:0000256" key="3">
    <source>
        <dbReference type="ARBA" id="ARBA00022730"/>
    </source>
</evidence>
<evidence type="ECO:0000256" key="4">
    <source>
        <dbReference type="ARBA" id="ARBA00022884"/>
    </source>
</evidence>
<dbReference type="EMBL" id="WHNX01000003">
    <property type="protein sequence ID" value="MPW24629.1"/>
    <property type="molecule type" value="Genomic_DNA"/>
</dbReference>
<dbReference type="GO" id="GO:0003735">
    <property type="term" value="F:structural constituent of ribosome"/>
    <property type="evidence" value="ECO:0007669"/>
    <property type="project" value="InterPro"/>
</dbReference>
<comment type="caution">
    <text evidence="9">The sequence shown here is derived from an EMBL/GenBank/DDBJ whole genome shotgun (WGS) entry which is preliminary data.</text>
</comment>
<dbReference type="HAMAP" id="MF_00500">
    <property type="entry name" value="Ribosomal_bS20"/>
    <property type="match status" value="1"/>
</dbReference>
<evidence type="ECO:0000256" key="2">
    <source>
        <dbReference type="ARBA" id="ARBA00007634"/>
    </source>
</evidence>
<dbReference type="GO" id="GO:0006412">
    <property type="term" value="P:translation"/>
    <property type="evidence" value="ECO:0007669"/>
    <property type="project" value="UniProtKB-UniRule"/>
</dbReference>
<comment type="function">
    <text evidence="1 8">Binds directly to 16S ribosomal RNA.</text>
</comment>
<keyword evidence="5 8" id="KW-0689">Ribosomal protein</keyword>
<accession>A0A6A7K587</accession>
<dbReference type="FunFam" id="1.20.58.110:FF:000001">
    <property type="entry name" value="30S ribosomal protein S20"/>
    <property type="match status" value="1"/>
</dbReference>
<dbReference type="Proteomes" id="UP000440004">
    <property type="component" value="Unassembled WGS sequence"/>
</dbReference>
<name>A0A6A7K587_9FIRM</name>
<dbReference type="RefSeq" id="WP_152801299.1">
    <property type="nucleotide sequence ID" value="NZ_WHNX01000003.1"/>
</dbReference>
<evidence type="ECO:0000256" key="7">
    <source>
        <dbReference type="ARBA" id="ARBA00035136"/>
    </source>
</evidence>
<reference evidence="9 10" key="1">
    <citation type="submission" date="2019-10" db="EMBL/GenBank/DDBJ databases">
        <title>Alkalibaculum tamaniensis sp.nov., a new alkaliphilic acetogen, isolated on methoxylated aromatics from a mud volcano.</title>
        <authorList>
            <person name="Khomyakova M.A."/>
            <person name="Merkel A.Y."/>
            <person name="Bonch-Osmolovskaya E.A."/>
            <person name="Slobodkin A.I."/>
        </authorList>
    </citation>
    <scope>NUCLEOTIDE SEQUENCE [LARGE SCALE GENOMIC DNA]</scope>
    <source>
        <strain evidence="9 10">M08DMB</strain>
    </source>
</reference>
<dbReference type="Gene3D" id="1.20.58.110">
    <property type="entry name" value="Ribosomal protein S20"/>
    <property type="match status" value="1"/>
</dbReference>
<dbReference type="InterPro" id="IPR036510">
    <property type="entry name" value="Ribosomal_bS20_sf"/>
</dbReference>
<keyword evidence="4 8" id="KW-0694">RNA-binding</keyword>
<dbReference type="PANTHER" id="PTHR33398:SF1">
    <property type="entry name" value="SMALL RIBOSOMAL SUBUNIT PROTEIN BS20C"/>
    <property type="match status" value="1"/>
</dbReference>
<comment type="similarity">
    <text evidence="2 8">Belongs to the bacterial ribosomal protein bS20 family.</text>
</comment>
<dbReference type="InterPro" id="IPR002583">
    <property type="entry name" value="Ribosomal_bS20"/>
</dbReference>
<keyword evidence="3 8" id="KW-0699">rRNA-binding</keyword>
<evidence type="ECO:0000256" key="1">
    <source>
        <dbReference type="ARBA" id="ARBA00003134"/>
    </source>
</evidence>
<dbReference type="PANTHER" id="PTHR33398">
    <property type="entry name" value="30S RIBOSOMAL PROTEIN S20"/>
    <property type="match status" value="1"/>
</dbReference>
<dbReference type="GO" id="GO:0015935">
    <property type="term" value="C:small ribosomal subunit"/>
    <property type="evidence" value="ECO:0007669"/>
    <property type="project" value="TreeGrafter"/>
</dbReference>
<gene>
    <name evidence="8 9" type="primary">rpsT</name>
    <name evidence="9" type="ORF">GC105_02325</name>
</gene>
<protein>
    <recommendedName>
        <fullName evidence="7 8">Small ribosomal subunit protein bS20</fullName>
    </recommendedName>
</protein>
<dbReference type="AlphaFoldDB" id="A0A6A7K587"/>
<evidence type="ECO:0000256" key="6">
    <source>
        <dbReference type="ARBA" id="ARBA00023274"/>
    </source>
</evidence>
<sequence length="86" mass="9523">MANIKSAIKRVKLTEIRTLRNKSIKSTIKTTIKKFESAVDSSDKDLALEAFKDAVKKIDSGVSKGVFHKNSASRKKSTLARKLNAM</sequence>
<evidence type="ECO:0000256" key="8">
    <source>
        <dbReference type="HAMAP-Rule" id="MF_00500"/>
    </source>
</evidence>
<evidence type="ECO:0000256" key="5">
    <source>
        <dbReference type="ARBA" id="ARBA00022980"/>
    </source>
</evidence>
<proteinExistence type="inferred from homology"/>
<keyword evidence="10" id="KW-1185">Reference proteome</keyword>
<dbReference type="GO" id="GO:0005829">
    <property type="term" value="C:cytosol"/>
    <property type="evidence" value="ECO:0007669"/>
    <property type="project" value="TreeGrafter"/>
</dbReference>
<evidence type="ECO:0000313" key="10">
    <source>
        <dbReference type="Proteomes" id="UP000440004"/>
    </source>
</evidence>
<evidence type="ECO:0000313" key="9">
    <source>
        <dbReference type="EMBL" id="MPW24629.1"/>
    </source>
</evidence>